<dbReference type="AlphaFoldDB" id="A0A6H0SFK0"/>
<feature type="domain" description="DUF1990" evidence="1">
    <location>
        <begin position="7"/>
        <end position="157"/>
    </location>
</feature>
<dbReference type="InterPro" id="IPR018960">
    <property type="entry name" value="DUF1990"/>
</dbReference>
<dbReference type="PIRSF" id="PIRSF010260">
    <property type="entry name" value="UCP010260"/>
    <property type="match status" value="1"/>
</dbReference>
<evidence type="ECO:0000313" key="2">
    <source>
        <dbReference type="EMBL" id="QIV85930.1"/>
    </source>
</evidence>
<gene>
    <name evidence="2" type="ORF">D3791_01610</name>
</gene>
<reference evidence="2 3" key="1">
    <citation type="submission" date="2018-09" db="EMBL/GenBank/DDBJ databases">
        <title>Glutamicibacter mishrai S5-52T (LMG 29155T = KCTC 39846T).</title>
        <authorList>
            <person name="Das S.K."/>
        </authorList>
    </citation>
    <scope>NUCLEOTIDE SEQUENCE [LARGE SCALE GENOMIC DNA]</scope>
    <source>
        <strain evidence="2 3">S5-52</strain>
    </source>
</reference>
<organism evidence="2 3">
    <name type="scientific">Glutamicibacter mishrai</name>
    <dbReference type="NCBI Taxonomy" id="1775880"/>
    <lineage>
        <taxon>Bacteria</taxon>
        <taxon>Bacillati</taxon>
        <taxon>Actinomycetota</taxon>
        <taxon>Actinomycetes</taxon>
        <taxon>Micrococcales</taxon>
        <taxon>Micrococcaceae</taxon>
        <taxon>Glutamicibacter</taxon>
    </lineage>
</organism>
<accession>A0A6H0SFK0</accession>
<name>A0A6H0SFK0_9MICC</name>
<dbReference type="PANTHER" id="PTHR34202">
    <property type="entry name" value="UPF0548 PROTEIN"/>
    <property type="match status" value="1"/>
</dbReference>
<dbReference type="Pfam" id="PF09348">
    <property type="entry name" value="DUF1990"/>
    <property type="match status" value="1"/>
</dbReference>
<dbReference type="RefSeq" id="WP_022876536.1">
    <property type="nucleotide sequence ID" value="NZ_CP032549.1"/>
</dbReference>
<keyword evidence="3" id="KW-1185">Reference proteome</keyword>
<dbReference type="PANTHER" id="PTHR34202:SF1">
    <property type="entry name" value="UPF0548 PROTEIN"/>
    <property type="match status" value="1"/>
</dbReference>
<proteinExistence type="predicted"/>
<dbReference type="Proteomes" id="UP000502331">
    <property type="component" value="Chromosome"/>
</dbReference>
<dbReference type="EMBL" id="CP032549">
    <property type="protein sequence ID" value="QIV85930.1"/>
    <property type="molecule type" value="Genomic_DNA"/>
</dbReference>
<sequence length="163" mass="18348">MTLTQLGEAHWGPAATGHRIWQSRRLLGSGDALWNEATEALLTWRIKTRSGFVVEPLEPAQIGDRPRLQAVLGPIAIDEPIEVVDTLRSASRVGFAYRTRPGHPVRGEEAFILTRQGQEVFLEIRSLTAPSDRVCWRVAFPLLLVAQAFTRWRYGRALLPNRV</sequence>
<evidence type="ECO:0000313" key="3">
    <source>
        <dbReference type="Proteomes" id="UP000502331"/>
    </source>
</evidence>
<evidence type="ECO:0000259" key="1">
    <source>
        <dbReference type="Pfam" id="PF09348"/>
    </source>
</evidence>
<dbReference type="InterPro" id="IPR014457">
    <property type="entry name" value="UCP010260"/>
</dbReference>
<protein>
    <submittedName>
        <fullName evidence="2">DUF1990 domain-containing protein</fullName>
    </submittedName>
</protein>